<dbReference type="GO" id="GO:0070837">
    <property type="term" value="P:dehydroascorbic acid transport"/>
    <property type="evidence" value="ECO:0000318"/>
    <property type="project" value="GO_Central"/>
</dbReference>
<reference evidence="19" key="1">
    <citation type="submission" date="2025-08" db="UniProtKB">
        <authorList>
            <consortium name="RefSeq"/>
        </authorList>
    </citation>
    <scope>IDENTIFICATION</scope>
    <source>
        <strain evidence="19">Tuebingen</strain>
        <tissue evidence="19">Fibroblasts and whole tissue</tissue>
    </source>
</reference>
<name>A0A8M3BAK2_DANRE</name>
<dbReference type="GO" id="GO:0042383">
    <property type="term" value="C:sarcolemma"/>
    <property type="evidence" value="ECO:0007669"/>
    <property type="project" value="UniProtKB-SubCell"/>
</dbReference>
<feature type="transmembrane region" description="Helical" evidence="16">
    <location>
        <begin position="64"/>
        <end position="83"/>
    </location>
</feature>
<evidence type="ECO:0000256" key="5">
    <source>
        <dbReference type="ARBA" id="ARBA00015973"/>
    </source>
</evidence>
<dbReference type="PANTHER" id="PTHR23503:SF22">
    <property type="entry name" value="SOLUTE CARRIER FAMILY 2, FACILITATED GLUCOSE TRANSPORTER MEMBER 11"/>
    <property type="match status" value="1"/>
</dbReference>
<evidence type="ECO:0000256" key="9">
    <source>
        <dbReference type="ARBA" id="ARBA00022692"/>
    </source>
</evidence>
<evidence type="ECO:0000256" key="15">
    <source>
        <dbReference type="SAM" id="MobiDB-lite"/>
    </source>
</evidence>
<feature type="domain" description="Major facilitator superfamily (MFS) profile" evidence="17">
    <location>
        <begin position="70"/>
        <end position="513"/>
    </location>
</feature>
<dbReference type="OrthoDB" id="8120565at2759"/>
<dbReference type="FunFam" id="1.20.1250.20:FF:001511">
    <property type="entry name" value="Solute carrier family 2, facilitated glucose transporter member 5"/>
    <property type="match status" value="1"/>
</dbReference>
<dbReference type="SUPFAM" id="SSF103473">
    <property type="entry name" value="MFS general substrate transporter"/>
    <property type="match status" value="1"/>
</dbReference>
<dbReference type="Proteomes" id="UP000000437">
    <property type="component" value="Chromosome 6"/>
</dbReference>
<dbReference type="AlphaFoldDB" id="A0A8M3BAK2"/>
<proteinExistence type="inferred from homology"/>
<dbReference type="GO" id="GO:1990539">
    <property type="term" value="P:fructose import across plasma membrane"/>
    <property type="evidence" value="ECO:0007669"/>
    <property type="project" value="UniProtKB-ARBA"/>
</dbReference>
<evidence type="ECO:0000313" key="20">
    <source>
        <dbReference type="ZFIN" id="ZDB-GENE-080723-20"/>
    </source>
</evidence>
<dbReference type="GeneID" id="560358"/>
<feature type="transmembrane region" description="Helical" evidence="16">
    <location>
        <begin position="459"/>
        <end position="480"/>
    </location>
</feature>
<dbReference type="InterPro" id="IPR003663">
    <property type="entry name" value="Sugar/inositol_transpt"/>
</dbReference>
<comment type="similarity">
    <text evidence="4">Belongs to the major facilitator superfamily. Sugar transporter (TC 2.A.1.1) family. Glucose transporter subfamily.</text>
</comment>
<feature type="transmembrane region" description="Helical" evidence="16">
    <location>
        <begin position="118"/>
        <end position="139"/>
    </location>
</feature>
<feature type="transmembrane region" description="Helical" evidence="16">
    <location>
        <begin position="392"/>
        <end position="414"/>
    </location>
</feature>
<dbReference type="CTD" id="560358"/>
<evidence type="ECO:0000256" key="8">
    <source>
        <dbReference type="ARBA" id="ARBA00022597"/>
    </source>
</evidence>
<keyword evidence="9 16" id="KW-0812">Transmembrane</keyword>
<dbReference type="InterPro" id="IPR036259">
    <property type="entry name" value="MFS_trans_sf"/>
</dbReference>
<evidence type="ECO:0000256" key="11">
    <source>
        <dbReference type="ARBA" id="ARBA00023136"/>
    </source>
</evidence>
<dbReference type="RefSeq" id="XP_009300884.1">
    <property type="nucleotide sequence ID" value="XM_009302609.5"/>
</dbReference>
<evidence type="ECO:0000256" key="7">
    <source>
        <dbReference type="ARBA" id="ARBA00022475"/>
    </source>
</evidence>
<evidence type="ECO:0000256" key="16">
    <source>
        <dbReference type="SAM" id="Phobius"/>
    </source>
</evidence>
<feature type="transmembrane region" description="Helical" evidence="16">
    <location>
        <begin position="240"/>
        <end position="262"/>
    </location>
</feature>
<dbReference type="ZFIN" id="ZDB-GENE-080723-20">
    <property type="gene designation" value="slc2a11a"/>
</dbReference>
<keyword evidence="18" id="KW-1185">Reference proteome</keyword>
<feature type="transmembrane region" description="Helical" evidence="16">
    <location>
        <begin position="486"/>
        <end position="509"/>
    </location>
</feature>
<feature type="region of interest" description="Disordered" evidence="15">
    <location>
        <begin position="1"/>
        <end position="21"/>
    </location>
</feature>
<keyword evidence="7" id="KW-1003">Cell membrane</keyword>
<dbReference type="InterPro" id="IPR020846">
    <property type="entry name" value="MFS_dom"/>
</dbReference>
<keyword evidence="10 16" id="KW-1133">Transmembrane helix</keyword>
<evidence type="ECO:0000313" key="19">
    <source>
        <dbReference type="RefSeq" id="XP_009300884.1"/>
    </source>
</evidence>
<keyword evidence="6 14" id="KW-0813">Transport</keyword>
<evidence type="ECO:0000259" key="17">
    <source>
        <dbReference type="PROSITE" id="PS50850"/>
    </source>
</evidence>
<evidence type="ECO:0000256" key="13">
    <source>
        <dbReference type="ARBA" id="ARBA00031099"/>
    </source>
</evidence>
<dbReference type="AGR" id="ZFIN:ZDB-GENE-080723-20"/>
<organism evidence="18 19">
    <name type="scientific">Danio rerio</name>
    <name type="common">Zebrafish</name>
    <name type="synonym">Brachydanio rerio</name>
    <dbReference type="NCBI Taxonomy" id="7955"/>
    <lineage>
        <taxon>Eukaryota</taxon>
        <taxon>Metazoa</taxon>
        <taxon>Chordata</taxon>
        <taxon>Craniata</taxon>
        <taxon>Vertebrata</taxon>
        <taxon>Euteleostomi</taxon>
        <taxon>Actinopterygii</taxon>
        <taxon>Neopterygii</taxon>
        <taxon>Teleostei</taxon>
        <taxon>Ostariophysi</taxon>
        <taxon>Cypriniformes</taxon>
        <taxon>Danionidae</taxon>
        <taxon>Danioninae</taxon>
        <taxon>Danio</taxon>
    </lineage>
</organism>
<dbReference type="InterPro" id="IPR005829">
    <property type="entry name" value="Sugar_transporter_CS"/>
</dbReference>
<keyword evidence="8 19" id="KW-0762">Sugar transport</keyword>
<evidence type="ECO:0000256" key="4">
    <source>
        <dbReference type="ARBA" id="ARBA00007004"/>
    </source>
</evidence>
<feature type="transmembrane region" description="Helical" evidence="16">
    <location>
        <begin position="206"/>
        <end position="228"/>
    </location>
</feature>
<evidence type="ECO:0000256" key="2">
    <source>
        <dbReference type="ARBA" id="ARBA00004135"/>
    </source>
</evidence>
<dbReference type="PRINTS" id="PR00171">
    <property type="entry name" value="SUGRTRNSPORT"/>
</dbReference>
<gene>
    <name evidence="19 20" type="primary">slc2a11a</name>
</gene>
<accession>A0A8M3BAK2</accession>
<feature type="transmembrane region" description="Helical" evidence="16">
    <location>
        <begin position="174"/>
        <end position="194"/>
    </location>
</feature>
<evidence type="ECO:0000256" key="14">
    <source>
        <dbReference type="RuleBase" id="RU003346"/>
    </source>
</evidence>
<dbReference type="Pfam" id="PF00083">
    <property type="entry name" value="Sugar_tr"/>
    <property type="match status" value="1"/>
</dbReference>
<feature type="transmembrane region" description="Helical" evidence="16">
    <location>
        <begin position="363"/>
        <end position="385"/>
    </location>
</feature>
<comment type="subcellular location">
    <subcellularLocation>
        <location evidence="2">Cell membrane</location>
        <location evidence="2">Sarcolemma</location>
    </subcellularLocation>
    <subcellularLocation>
        <location evidence="3">Cell membrane</location>
        <topology evidence="3">Multi-pass membrane protein</topology>
    </subcellularLocation>
</comment>
<dbReference type="KEGG" id="dre:560358"/>
<dbReference type="PANTHER" id="PTHR23503">
    <property type="entry name" value="SOLUTE CARRIER FAMILY 2"/>
    <property type="match status" value="1"/>
</dbReference>
<keyword evidence="11 16" id="KW-0472">Membrane</keyword>
<evidence type="ECO:0000256" key="6">
    <source>
        <dbReference type="ARBA" id="ARBA00022448"/>
    </source>
</evidence>
<feature type="transmembrane region" description="Helical" evidence="16">
    <location>
        <begin position="420"/>
        <end position="447"/>
    </location>
</feature>
<dbReference type="GO" id="GO:0046323">
    <property type="term" value="P:D-glucose import"/>
    <property type="evidence" value="ECO:0000318"/>
    <property type="project" value="GO_Central"/>
</dbReference>
<evidence type="ECO:0000313" key="18">
    <source>
        <dbReference type="Proteomes" id="UP000000437"/>
    </source>
</evidence>
<dbReference type="InterPro" id="IPR045263">
    <property type="entry name" value="GLUT"/>
</dbReference>
<comment type="catalytic activity">
    <reaction evidence="1">
        <text>D-fructose(out) = D-fructose(in)</text>
        <dbReference type="Rhea" id="RHEA:60372"/>
        <dbReference type="ChEBI" id="CHEBI:37721"/>
    </reaction>
</comment>
<evidence type="ECO:0000256" key="1">
    <source>
        <dbReference type="ARBA" id="ARBA00000590"/>
    </source>
</evidence>
<sequence length="555" mass="62063">MISLHLNGPGHLNEHKQNSDVSCNGENRINPKLLSLFSLDFNLWNYQHIRKDNMTTKEKKGHSYTLVLMVTSAAIGGTLQYGYNLAIMNAPTIFIQNFVNETFQERWGIQLGVYEVTLIWTFIVSIFSLGGLTGALIAGPMSVRLGRKKTLLLNNVFLLSSSLLALLSRTAKSFEMIIISRFLVGINAGISMNVQPMYFGESAPKHLRGAVSLSSAVFTSFGLVLGQVVSLRELLGSEPYWQYLLASNAIPGFIQLLTLPWFPESPRYLLFDCKDKEACLSALKRLRGCEVRREELDELLQEQNEIKSDRAKQPWDLLTDRSVRWQLISVAVLSSAMQLCGNDSIYFYASYVFQEAGISAGQIQYVTIGTGMCEFTACILCNLLIERLGRKLMLMGGYVLMTGWAVVFTVALSLENIVTWMPYLSMTCIFTYILSFGMGPAGVSVILPTEIFNQTARPAACMTAGFLMWLNLFIIGMIFPFLVSGLGQYCFVPFGTVCLVTATYIHMVLPETKGKTLPMITKEFYKLNYRGHRKMDLEASKAQYKLGEILHSTAL</sequence>
<dbReference type="GO" id="GO:0055056">
    <property type="term" value="F:D-glucose transmembrane transporter activity"/>
    <property type="evidence" value="ECO:0000318"/>
    <property type="project" value="GO_Central"/>
</dbReference>
<dbReference type="PROSITE" id="PS50850">
    <property type="entry name" value="MFS"/>
    <property type="match status" value="1"/>
</dbReference>
<dbReference type="Gene3D" id="1.20.1250.20">
    <property type="entry name" value="MFS general substrate transporter like domains"/>
    <property type="match status" value="1"/>
</dbReference>
<dbReference type="GO" id="GO:0005886">
    <property type="term" value="C:plasma membrane"/>
    <property type="evidence" value="ECO:0000318"/>
    <property type="project" value="GO_Central"/>
</dbReference>
<evidence type="ECO:0000256" key="3">
    <source>
        <dbReference type="ARBA" id="ARBA00004651"/>
    </source>
</evidence>
<dbReference type="FunCoup" id="A0A8M3BAK2">
    <property type="interactions" value="1"/>
</dbReference>
<dbReference type="NCBIfam" id="TIGR00879">
    <property type="entry name" value="SP"/>
    <property type="match status" value="1"/>
</dbReference>
<protein>
    <recommendedName>
        <fullName evidence="5">Solute carrier family 2, facilitated glucose transporter member 5</fullName>
    </recommendedName>
    <alternativeName>
        <fullName evidence="13">Fructose transporter</fullName>
    </alternativeName>
    <alternativeName>
        <fullName evidence="12">Glucose transporter type 5, small intestine</fullName>
    </alternativeName>
</protein>
<evidence type="ECO:0000256" key="12">
    <source>
        <dbReference type="ARBA" id="ARBA00029961"/>
    </source>
</evidence>
<dbReference type="CDD" id="cd17432">
    <property type="entry name" value="MFS_GLUT_Class2"/>
    <property type="match status" value="1"/>
</dbReference>
<evidence type="ECO:0000256" key="10">
    <source>
        <dbReference type="ARBA" id="ARBA00022989"/>
    </source>
</evidence>
<dbReference type="GO" id="GO:0005353">
    <property type="term" value="F:fructose transmembrane transporter activity"/>
    <property type="evidence" value="ECO:0007669"/>
    <property type="project" value="UniProtKB-ARBA"/>
</dbReference>
<dbReference type="InterPro" id="IPR005828">
    <property type="entry name" value="MFS_sugar_transport-like"/>
</dbReference>
<dbReference type="PROSITE" id="PS00217">
    <property type="entry name" value="SUGAR_TRANSPORT_2"/>
    <property type="match status" value="1"/>
</dbReference>